<evidence type="ECO:0000313" key="2">
    <source>
        <dbReference type="Proteomes" id="UP000256779"/>
    </source>
</evidence>
<dbReference type="EMBL" id="QREG01000004">
    <property type="protein sequence ID" value="REE01119.1"/>
    <property type="molecule type" value="Genomic_DNA"/>
</dbReference>
<sequence>MKSNSERIELGEWLLDGNLSIFFSMDNKLKLLGRSTGGKELPIIEFINENHSFGAVERAEKMGFKLNPDLYRIDRKIADGMVQEELDRLAQKRELDYFKDMAYHANISPVVLDLTPEEVFKDFKSIHDLLFAIWKTIPIAYRSKYKIPISDRLHFEYISECRQKFTPGQAPAFDNFLGVPFLILNHELR</sequence>
<evidence type="ECO:0000313" key="1">
    <source>
        <dbReference type="EMBL" id="REE01119.1"/>
    </source>
</evidence>
<dbReference type="AlphaFoldDB" id="A0A3D9L5C5"/>
<organism evidence="1 2">
    <name type="scientific">Marinoscillum furvescens DSM 4134</name>
    <dbReference type="NCBI Taxonomy" id="1122208"/>
    <lineage>
        <taxon>Bacteria</taxon>
        <taxon>Pseudomonadati</taxon>
        <taxon>Bacteroidota</taxon>
        <taxon>Cytophagia</taxon>
        <taxon>Cytophagales</taxon>
        <taxon>Reichenbachiellaceae</taxon>
        <taxon>Marinoscillum</taxon>
    </lineage>
</organism>
<comment type="caution">
    <text evidence="1">The sequence shown here is derived from an EMBL/GenBank/DDBJ whole genome shotgun (WGS) entry which is preliminary data.</text>
</comment>
<protein>
    <submittedName>
        <fullName evidence="1">Uncharacterized protein</fullName>
    </submittedName>
</protein>
<reference evidence="1 2" key="1">
    <citation type="submission" date="2018-07" db="EMBL/GenBank/DDBJ databases">
        <title>Genomic Encyclopedia of Type Strains, Phase IV (KMG-IV): sequencing the most valuable type-strain genomes for metagenomic binning, comparative biology and taxonomic classification.</title>
        <authorList>
            <person name="Goeker M."/>
        </authorList>
    </citation>
    <scope>NUCLEOTIDE SEQUENCE [LARGE SCALE GENOMIC DNA]</scope>
    <source>
        <strain evidence="1 2">DSM 4134</strain>
    </source>
</reference>
<gene>
    <name evidence="1" type="ORF">C7460_104139</name>
</gene>
<proteinExistence type="predicted"/>
<name>A0A3D9L5C5_MARFU</name>
<dbReference type="Proteomes" id="UP000256779">
    <property type="component" value="Unassembled WGS sequence"/>
</dbReference>
<keyword evidence="2" id="KW-1185">Reference proteome</keyword>
<accession>A0A3D9L5C5</accession>